<dbReference type="Proteomes" id="UP001190700">
    <property type="component" value="Unassembled WGS sequence"/>
</dbReference>
<proteinExistence type="predicted"/>
<sequence length="211" mass="23262">MGTARKTRTKDRSKTEQKRSSRQTTLPQSENTQLGELMRQFAAQQQEMQSLRQQLAAGFAGAAAVPAPHPVVKADDSTLVLGSFVAIHRIRSKSVTPVPEEFASALLEYDNDRFELCYGVVEGVPGGKSVNIDKGGTIPKDVVEVLLKFGVKPSPHDEKGEAGDHHDRVLAMHEQSITKLIALPANADRKINKEELQHDFKSILESEILVW</sequence>
<feature type="compositionally biased region" description="Polar residues" evidence="1">
    <location>
        <begin position="22"/>
        <end position="33"/>
    </location>
</feature>
<dbReference type="EMBL" id="LGRX02016753">
    <property type="protein sequence ID" value="KAK3261666.1"/>
    <property type="molecule type" value="Genomic_DNA"/>
</dbReference>
<accession>A0AAE0FMI7</accession>
<evidence type="ECO:0000313" key="2">
    <source>
        <dbReference type="EMBL" id="KAK3261666.1"/>
    </source>
</evidence>
<keyword evidence="3" id="KW-1185">Reference proteome</keyword>
<comment type="caution">
    <text evidence="2">The sequence shown here is derived from an EMBL/GenBank/DDBJ whole genome shotgun (WGS) entry which is preliminary data.</text>
</comment>
<organism evidence="2 3">
    <name type="scientific">Cymbomonas tetramitiformis</name>
    <dbReference type="NCBI Taxonomy" id="36881"/>
    <lineage>
        <taxon>Eukaryota</taxon>
        <taxon>Viridiplantae</taxon>
        <taxon>Chlorophyta</taxon>
        <taxon>Pyramimonadophyceae</taxon>
        <taxon>Pyramimonadales</taxon>
        <taxon>Pyramimonadaceae</taxon>
        <taxon>Cymbomonas</taxon>
    </lineage>
</organism>
<evidence type="ECO:0000313" key="3">
    <source>
        <dbReference type="Proteomes" id="UP001190700"/>
    </source>
</evidence>
<dbReference type="AlphaFoldDB" id="A0AAE0FMI7"/>
<gene>
    <name evidence="2" type="ORF">CYMTET_29439</name>
</gene>
<feature type="compositionally biased region" description="Basic and acidic residues" evidence="1">
    <location>
        <begin position="10"/>
        <end position="19"/>
    </location>
</feature>
<feature type="region of interest" description="Disordered" evidence="1">
    <location>
        <begin position="1"/>
        <end position="33"/>
    </location>
</feature>
<name>A0AAE0FMI7_9CHLO</name>
<protein>
    <submittedName>
        <fullName evidence="2">Uncharacterized protein</fullName>
    </submittedName>
</protein>
<evidence type="ECO:0000256" key="1">
    <source>
        <dbReference type="SAM" id="MobiDB-lite"/>
    </source>
</evidence>
<reference evidence="2 3" key="1">
    <citation type="journal article" date="2015" name="Genome Biol. Evol.">
        <title>Comparative Genomics of a Bacterivorous Green Alga Reveals Evolutionary Causalities and Consequences of Phago-Mixotrophic Mode of Nutrition.</title>
        <authorList>
            <person name="Burns J.A."/>
            <person name="Paasch A."/>
            <person name="Narechania A."/>
            <person name="Kim E."/>
        </authorList>
    </citation>
    <scope>NUCLEOTIDE SEQUENCE [LARGE SCALE GENOMIC DNA]</scope>
    <source>
        <strain evidence="2 3">PLY_AMNH</strain>
    </source>
</reference>